<comment type="catalytic activity">
    <reaction evidence="5">
        <text>phosphoenolpyruvate + GTP + H(+) = enolpyruvoyl-2-diphospho-5'-guanosine + diphosphate</text>
        <dbReference type="Rhea" id="RHEA:30519"/>
        <dbReference type="ChEBI" id="CHEBI:15378"/>
        <dbReference type="ChEBI" id="CHEBI:33019"/>
        <dbReference type="ChEBI" id="CHEBI:37565"/>
        <dbReference type="ChEBI" id="CHEBI:58702"/>
        <dbReference type="ChEBI" id="CHEBI:143701"/>
        <dbReference type="EC" id="2.7.7.105"/>
    </reaction>
</comment>
<keyword evidence="2 5" id="KW-0548">Nucleotidyltransferase</keyword>
<dbReference type="InterPro" id="IPR002835">
    <property type="entry name" value="CofC"/>
</dbReference>
<comment type="pathway">
    <text evidence="5">Cofactor biosynthesis; coenzyme F420 biosynthesis.</text>
</comment>
<dbReference type="EMBL" id="BNJK01000001">
    <property type="protein sequence ID" value="GHO91020.1"/>
    <property type="molecule type" value="Genomic_DNA"/>
</dbReference>
<dbReference type="GO" id="GO:0005525">
    <property type="term" value="F:GTP binding"/>
    <property type="evidence" value="ECO:0007669"/>
    <property type="project" value="UniProtKB-KW"/>
</dbReference>
<name>A0A8J3IHT9_9CHLR</name>
<evidence type="ECO:0000256" key="1">
    <source>
        <dbReference type="ARBA" id="ARBA00022679"/>
    </source>
</evidence>
<comment type="function">
    <text evidence="5">Guanylyltransferase that catalyzes the activation of phosphoenolpyruvate (PEP) as enolpyruvoyl-2-diphospho-5'-guanosine, via the condensation of PEP with GTP. It is involved in the biosynthesis of coenzyme F420, a hydride carrier cofactor.</text>
</comment>
<protein>
    <recommendedName>
        <fullName evidence="5">Phosphoenolpyruvate guanylyltransferase</fullName>
        <shortName evidence="5">PEP guanylyltransferase</shortName>
        <ecNumber evidence="5">2.7.7.105</ecNumber>
    </recommendedName>
</protein>
<dbReference type="EC" id="2.7.7.105" evidence="5"/>
<accession>A0A8J3IHT9</accession>
<sequence length="200" mass="22049">MAYRALIPVKTLSEAKSRLAPYLTQTQRATLVLDMLRHVIDVLHGSKSLETISVVSPDPNVLQQVQVWGVHALLEKAQGHNPALTVAAQQELASGATALLTLSADLPLLRTYDIQQMIEQSRHYEVVLAPSYEGTGTNALLVRPPLAVPYVFGPGSLQRYQAEIQQRFLSSTLYISPGTRFDVDTIEDVNIFRRSEIATA</sequence>
<evidence type="ECO:0000313" key="6">
    <source>
        <dbReference type="EMBL" id="GHO91020.1"/>
    </source>
</evidence>
<proteinExistence type="inferred from homology"/>
<comment type="similarity">
    <text evidence="5">Belongs to the CofC family.</text>
</comment>
<dbReference type="GO" id="GO:0043814">
    <property type="term" value="F:phospholactate guanylyltransferase activity"/>
    <property type="evidence" value="ECO:0007669"/>
    <property type="project" value="InterPro"/>
</dbReference>
<evidence type="ECO:0000256" key="3">
    <source>
        <dbReference type="ARBA" id="ARBA00022741"/>
    </source>
</evidence>
<evidence type="ECO:0000256" key="2">
    <source>
        <dbReference type="ARBA" id="ARBA00022695"/>
    </source>
</evidence>
<dbReference type="InterPro" id="IPR029044">
    <property type="entry name" value="Nucleotide-diphossugar_trans"/>
</dbReference>
<dbReference type="UniPathway" id="UPA00071"/>
<dbReference type="Gene3D" id="3.90.550.10">
    <property type="entry name" value="Spore Coat Polysaccharide Biosynthesis Protein SpsA, Chain A"/>
    <property type="match status" value="1"/>
</dbReference>
<evidence type="ECO:0000256" key="4">
    <source>
        <dbReference type="ARBA" id="ARBA00023134"/>
    </source>
</evidence>
<keyword evidence="7" id="KW-1185">Reference proteome</keyword>
<dbReference type="NCBIfam" id="TIGR03552">
    <property type="entry name" value="F420_cofC"/>
    <property type="match status" value="1"/>
</dbReference>
<comment type="caution">
    <text evidence="6">The sequence shown here is derived from an EMBL/GenBank/DDBJ whole genome shotgun (WGS) entry which is preliminary data.</text>
</comment>
<dbReference type="Pfam" id="PF01983">
    <property type="entry name" value="CofC"/>
    <property type="match status" value="1"/>
</dbReference>
<evidence type="ECO:0000313" key="7">
    <source>
        <dbReference type="Proteomes" id="UP000597444"/>
    </source>
</evidence>
<dbReference type="GO" id="GO:0052645">
    <property type="term" value="P:F420-0 metabolic process"/>
    <property type="evidence" value="ECO:0007669"/>
    <property type="project" value="UniProtKB-UniRule"/>
</dbReference>
<dbReference type="SUPFAM" id="SSF53448">
    <property type="entry name" value="Nucleotide-diphospho-sugar transferases"/>
    <property type="match status" value="1"/>
</dbReference>
<dbReference type="HAMAP" id="MF_02114">
    <property type="entry name" value="CofC"/>
    <property type="match status" value="1"/>
</dbReference>
<reference evidence="6" key="1">
    <citation type="submission" date="2020-10" db="EMBL/GenBank/DDBJ databases">
        <title>Taxonomic study of unclassified bacteria belonging to the class Ktedonobacteria.</title>
        <authorList>
            <person name="Yabe S."/>
            <person name="Wang C.M."/>
            <person name="Zheng Y."/>
            <person name="Sakai Y."/>
            <person name="Cavaletti L."/>
            <person name="Monciardini P."/>
            <person name="Donadio S."/>
        </authorList>
    </citation>
    <scope>NUCLEOTIDE SEQUENCE</scope>
    <source>
        <strain evidence="6">ID150040</strain>
    </source>
</reference>
<keyword evidence="1 5" id="KW-0808">Transferase</keyword>
<dbReference type="AlphaFoldDB" id="A0A8J3IHT9"/>
<dbReference type="PANTHER" id="PTHR40392:SF1">
    <property type="entry name" value="2-PHOSPHO-L-LACTATE GUANYLYLTRANSFERASE"/>
    <property type="match status" value="1"/>
</dbReference>
<evidence type="ECO:0000256" key="5">
    <source>
        <dbReference type="HAMAP-Rule" id="MF_02114"/>
    </source>
</evidence>
<keyword evidence="3 5" id="KW-0547">Nucleotide-binding</keyword>
<keyword evidence="4 5" id="KW-0342">GTP-binding</keyword>
<dbReference type="PANTHER" id="PTHR40392">
    <property type="entry name" value="2-PHOSPHO-L-LACTATE GUANYLYLTRANSFERASE"/>
    <property type="match status" value="1"/>
</dbReference>
<dbReference type="Proteomes" id="UP000597444">
    <property type="component" value="Unassembled WGS sequence"/>
</dbReference>
<dbReference type="RefSeq" id="WP_220201942.1">
    <property type="nucleotide sequence ID" value="NZ_BNJK01000001.1"/>
</dbReference>
<gene>
    <name evidence="6" type="primary">cofC</name>
    <name evidence="5" type="synonym">fbiD</name>
    <name evidence="6" type="ORF">KSF_010680</name>
</gene>
<organism evidence="6 7">
    <name type="scientific">Reticulibacter mediterranei</name>
    <dbReference type="NCBI Taxonomy" id="2778369"/>
    <lineage>
        <taxon>Bacteria</taxon>
        <taxon>Bacillati</taxon>
        <taxon>Chloroflexota</taxon>
        <taxon>Ktedonobacteria</taxon>
        <taxon>Ktedonobacterales</taxon>
        <taxon>Reticulibacteraceae</taxon>
        <taxon>Reticulibacter</taxon>
    </lineage>
</organism>